<evidence type="ECO:0008006" key="5">
    <source>
        <dbReference type="Google" id="ProtNLM"/>
    </source>
</evidence>
<feature type="transmembrane region" description="Helical" evidence="2">
    <location>
        <begin position="279"/>
        <end position="297"/>
    </location>
</feature>
<feature type="transmembrane region" description="Helical" evidence="2">
    <location>
        <begin position="412"/>
        <end position="434"/>
    </location>
</feature>
<feature type="transmembrane region" description="Helical" evidence="2">
    <location>
        <begin position="303"/>
        <end position="320"/>
    </location>
</feature>
<organism evidence="3 4">
    <name type="scientific">Microbacterium kyungheense</name>
    <dbReference type="NCBI Taxonomy" id="1263636"/>
    <lineage>
        <taxon>Bacteria</taxon>
        <taxon>Bacillati</taxon>
        <taxon>Actinomycetota</taxon>
        <taxon>Actinomycetes</taxon>
        <taxon>Micrococcales</taxon>
        <taxon>Microbacteriaceae</taxon>
        <taxon>Microbacterium</taxon>
    </lineage>
</organism>
<feature type="transmembrane region" description="Helical" evidence="2">
    <location>
        <begin position="108"/>
        <end position="129"/>
    </location>
</feature>
<proteinExistence type="predicted"/>
<feature type="transmembrane region" description="Helical" evidence="2">
    <location>
        <begin position="242"/>
        <end position="267"/>
    </location>
</feature>
<keyword evidence="2" id="KW-0812">Transmembrane</keyword>
<gene>
    <name evidence="3" type="ORF">FB391_3770</name>
</gene>
<dbReference type="AlphaFoldDB" id="A0A543EAX6"/>
<dbReference type="Proteomes" id="UP000320235">
    <property type="component" value="Unassembled WGS sequence"/>
</dbReference>
<evidence type="ECO:0000313" key="3">
    <source>
        <dbReference type="EMBL" id="TQM18639.1"/>
    </source>
</evidence>
<protein>
    <recommendedName>
        <fullName evidence="5">4-amino-4-deoxy-L-arabinose transferase-like glycosyltransferase</fullName>
    </recommendedName>
</protein>
<feature type="transmembrane region" description="Helical" evidence="2">
    <location>
        <begin position="170"/>
        <end position="201"/>
    </location>
</feature>
<feature type="transmembrane region" description="Helical" evidence="2">
    <location>
        <begin position="325"/>
        <end position="342"/>
    </location>
</feature>
<keyword evidence="2" id="KW-0472">Membrane</keyword>
<feature type="transmembrane region" description="Helical" evidence="2">
    <location>
        <begin position="471"/>
        <end position="491"/>
    </location>
</feature>
<evidence type="ECO:0000256" key="2">
    <source>
        <dbReference type="SAM" id="Phobius"/>
    </source>
</evidence>
<feature type="transmembrane region" description="Helical" evidence="2">
    <location>
        <begin position="440"/>
        <end position="459"/>
    </location>
</feature>
<feature type="region of interest" description="Disordered" evidence="1">
    <location>
        <begin position="1"/>
        <end position="22"/>
    </location>
</feature>
<keyword evidence="2" id="KW-1133">Transmembrane helix</keyword>
<feature type="transmembrane region" description="Helical" evidence="2">
    <location>
        <begin position="213"/>
        <end position="230"/>
    </location>
</feature>
<name>A0A543EAX6_9MICO</name>
<dbReference type="EMBL" id="VFPE01000008">
    <property type="protein sequence ID" value="TQM18639.1"/>
    <property type="molecule type" value="Genomic_DNA"/>
</dbReference>
<feature type="compositionally biased region" description="Low complexity" evidence="1">
    <location>
        <begin position="1"/>
        <end position="17"/>
    </location>
</feature>
<comment type="caution">
    <text evidence="3">The sequence shown here is derived from an EMBL/GenBank/DDBJ whole genome shotgun (WGS) entry which is preliminary data.</text>
</comment>
<accession>A0A543EAX6</accession>
<feature type="transmembrane region" description="Helical" evidence="2">
    <location>
        <begin position="382"/>
        <end position="405"/>
    </location>
</feature>
<keyword evidence="4" id="KW-1185">Reference proteome</keyword>
<sequence length="607" mass="62957">MASSGSSAARRPGRTAGQGDRGVRSILRAAGIRGGAWTGISVGGDRHHRHPQLRFGAELRLGSPGRVRIPALILRWGGDAATRPCESVRVSADDTPRRSTAPRWLRELLGCVVAAAIAVAVVAAVSSSARSELVFRDGDSMITTLVVHSLAIGQPQDWAMSSVLFLPEIAVLWVLSQLGLGVNGALALAGAVNVLALYGALRVAAGSSRTVRAPIAGALLALGAFGLLAASEWSPSRDALELASLLVTTTYYSATVVGAVVVVGLARRGLDRRDVSRGTRARAVAVAGLGLVAAASVLTNPLFAAWATVPLGIVLAVIGVRWRTAWWLAGALVTGSVVGYLARLPLADLIANTGAGYIDSSQWHASLDYYGALLADRWGAPWGAASLVAVVLLWGWSLVATVLLARRRDPGALVVAACGWMMPLVVTVGAVVLGTHAARYLQPAVFAPLLGLVVLPTLLPRSLPVMAAPAAIGAAVLAVAAAVGLGIPPLVAAATAPDRDLECVVQWAEGSGRVGGGQFWTVRLPKTHLADPRGLVQVDHQLRGYAWLVNRDDFSADGLSFLVTDAHSPAFELPSGVSMADAAPVPCGRYTIYDFGDRALPIGPLRS</sequence>
<evidence type="ECO:0000313" key="4">
    <source>
        <dbReference type="Proteomes" id="UP000320235"/>
    </source>
</evidence>
<reference evidence="3 4" key="1">
    <citation type="submission" date="2019-06" db="EMBL/GenBank/DDBJ databases">
        <title>Sequencing the genomes of 1000 actinobacteria strains.</title>
        <authorList>
            <person name="Klenk H.-P."/>
        </authorList>
    </citation>
    <scope>NUCLEOTIDE SEQUENCE [LARGE SCALE GENOMIC DNA]</scope>
    <source>
        <strain evidence="3 4">DSM 105492</strain>
    </source>
</reference>
<evidence type="ECO:0000256" key="1">
    <source>
        <dbReference type="SAM" id="MobiDB-lite"/>
    </source>
</evidence>